<dbReference type="InterPro" id="IPR045165">
    <property type="entry name" value="Nitrobindin"/>
</dbReference>
<feature type="domain" description="ShKT" evidence="3">
    <location>
        <begin position="37"/>
        <end position="73"/>
    </location>
</feature>
<gene>
    <name evidence="4" type="ORF">AB6A40_004531</name>
</gene>
<dbReference type="Proteomes" id="UP001608902">
    <property type="component" value="Unassembled WGS sequence"/>
</dbReference>
<evidence type="ECO:0000256" key="1">
    <source>
        <dbReference type="ARBA" id="ARBA00036993"/>
    </source>
</evidence>
<dbReference type="AlphaFoldDB" id="A0ABD6EM79"/>
<organism evidence="4 5">
    <name type="scientific">Gnathostoma spinigerum</name>
    <dbReference type="NCBI Taxonomy" id="75299"/>
    <lineage>
        <taxon>Eukaryota</taxon>
        <taxon>Metazoa</taxon>
        <taxon>Ecdysozoa</taxon>
        <taxon>Nematoda</taxon>
        <taxon>Chromadorea</taxon>
        <taxon>Rhabditida</taxon>
        <taxon>Spirurina</taxon>
        <taxon>Gnathostomatomorpha</taxon>
        <taxon>Gnathostomatoidea</taxon>
        <taxon>Gnathostomatidae</taxon>
        <taxon>Gnathostoma</taxon>
    </lineage>
</organism>
<comment type="catalytic activity">
    <reaction evidence="1">
        <text>peroxynitrite = nitrate</text>
        <dbReference type="Rhea" id="RHEA:63116"/>
        <dbReference type="ChEBI" id="CHEBI:17632"/>
        <dbReference type="ChEBI" id="CHEBI:25941"/>
    </reaction>
    <physiologicalReaction direction="left-to-right" evidence="1">
        <dbReference type="Rhea" id="RHEA:63117"/>
    </physiologicalReaction>
</comment>
<proteinExistence type="predicted"/>
<evidence type="ECO:0000259" key="3">
    <source>
        <dbReference type="PROSITE" id="PS51670"/>
    </source>
</evidence>
<dbReference type="PANTHER" id="PTHR15854:SF4">
    <property type="entry name" value="PEROXYNITRITE ISOMERASE THAP4"/>
    <property type="match status" value="1"/>
</dbReference>
<dbReference type="Gene3D" id="2.40.128.20">
    <property type="match status" value="1"/>
</dbReference>
<reference evidence="4 5" key="1">
    <citation type="submission" date="2024-08" db="EMBL/GenBank/DDBJ databases">
        <title>Gnathostoma spinigerum genome.</title>
        <authorList>
            <person name="Gonzalez-Bertolin B."/>
            <person name="Monzon S."/>
            <person name="Zaballos A."/>
            <person name="Jimenez P."/>
            <person name="Dekumyoy P."/>
            <person name="Varona S."/>
            <person name="Cuesta I."/>
            <person name="Sumanam S."/>
            <person name="Adisakwattana P."/>
            <person name="Gasser R.B."/>
            <person name="Hernandez-Gonzalez A."/>
            <person name="Young N.D."/>
            <person name="Perteguer M.J."/>
        </authorList>
    </citation>
    <scope>NUCLEOTIDE SEQUENCE [LARGE SCALE GENOMIC DNA]</scope>
    <source>
        <strain evidence="4">AL3</strain>
        <tissue evidence="4">Liver</tissue>
    </source>
</reference>
<dbReference type="InterPro" id="IPR014878">
    <property type="entry name" value="THAP4-like_heme-bd"/>
</dbReference>
<dbReference type="InterPro" id="IPR012674">
    <property type="entry name" value="Calycin"/>
</dbReference>
<comment type="caution">
    <text evidence="4">The sequence shown here is derived from an EMBL/GenBank/DDBJ whole genome shotgun (WGS) entry which is preliminary data.</text>
</comment>
<evidence type="ECO:0000313" key="4">
    <source>
        <dbReference type="EMBL" id="MFH4977822.1"/>
    </source>
</evidence>
<protein>
    <recommendedName>
        <fullName evidence="3">ShKT domain-containing protein</fullName>
    </recommendedName>
</protein>
<dbReference type="SUPFAM" id="SSF50814">
    <property type="entry name" value="Lipocalins"/>
    <property type="match status" value="1"/>
</dbReference>
<dbReference type="Pfam" id="PF08768">
    <property type="entry name" value="THAP4_heme-bd"/>
    <property type="match status" value="1"/>
</dbReference>
<sequence length="141" mass="15570">MIDLLQYCLQIPCDMPLKPLLIGLLLPCSLGSIGRICFDKNADCFETIASDSEPCNLTNSVVAQICPKSCGKCALEKLPEFYDIKKIPKNLVPVAFLVGKWRSEFSGKAFFPTTPTFTFGEEIDFRISTDPHSGQGLLNFS</sequence>
<dbReference type="PROSITE" id="PS51670">
    <property type="entry name" value="SHKT"/>
    <property type="match status" value="1"/>
</dbReference>
<dbReference type="PANTHER" id="PTHR15854">
    <property type="entry name" value="THAP4 PROTEIN"/>
    <property type="match status" value="1"/>
</dbReference>
<evidence type="ECO:0000313" key="5">
    <source>
        <dbReference type="Proteomes" id="UP001608902"/>
    </source>
</evidence>
<accession>A0ABD6EM79</accession>
<dbReference type="EMBL" id="JBGFUD010002645">
    <property type="protein sequence ID" value="MFH4977822.1"/>
    <property type="molecule type" value="Genomic_DNA"/>
</dbReference>
<keyword evidence="5" id="KW-1185">Reference proteome</keyword>
<name>A0ABD6EM79_9BILA</name>
<comment type="caution">
    <text evidence="2">Lacks conserved residue(s) required for the propagation of feature annotation.</text>
</comment>
<dbReference type="InterPro" id="IPR003582">
    <property type="entry name" value="ShKT_dom"/>
</dbReference>
<evidence type="ECO:0000256" key="2">
    <source>
        <dbReference type="PROSITE-ProRule" id="PRU01005"/>
    </source>
</evidence>